<dbReference type="EMBL" id="BPQB01000019">
    <property type="protein sequence ID" value="GJE91080.1"/>
    <property type="molecule type" value="Genomic_DNA"/>
</dbReference>
<dbReference type="PANTHER" id="PTHR11360">
    <property type="entry name" value="MONOCARBOXYLATE TRANSPORTER"/>
    <property type="match status" value="1"/>
</dbReference>
<feature type="transmembrane region" description="Helical" evidence="4">
    <location>
        <begin position="341"/>
        <end position="359"/>
    </location>
</feature>
<feature type="transmembrane region" description="Helical" evidence="4">
    <location>
        <begin position="45"/>
        <end position="64"/>
    </location>
</feature>
<feature type="transmembrane region" description="Helical" evidence="4">
    <location>
        <begin position="404"/>
        <end position="424"/>
    </location>
</feature>
<dbReference type="SUPFAM" id="SSF103473">
    <property type="entry name" value="MFS general substrate transporter"/>
    <property type="match status" value="1"/>
</dbReference>
<comment type="similarity">
    <text evidence="2">Belongs to the major facilitator superfamily. Monocarboxylate porter (TC 2.A.1.13) family.</text>
</comment>
<evidence type="ECO:0000313" key="5">
    <source>
        <dbReference type="EMBL" id="GJE91080.1"/>
    </source>
</evidence>
<comment type="caution">
    <text evidence="5">The sequence shown here is derived from an EMBL/GenBank/DDBJ whole genome shotgun (WGS) entry which is preliminary data.</text>
</comment>
<dbReference type="InterPro" id="IPR050327">
    <property type="entry name" value="Proton-linked_MCT"/>
</dbReference>
<keyword evidence="6" id="KW-1185">Reference proteome</keyword>
<feature type="transmembrane region" description="Helical" evidence="4">
    <location>
        <begin position="172"/>
        <end position="193"/>
    </location>
</feature>
<gene>
    <name evidence="5" type="ORF">PsYK624_072280</name>
</gene>
<dbReference type="PANTHER" id="PTHR11360:SF234">
    <property type="entry name" value="MFS-TYPE TRANSPORTER DBAD-RELATED"/>
    <property type="match status" value="1"/>
</dbReference>
<feature type="transmembrane region" description="Helical" evidence="4">
    <location>
        <begin position="110"/>
        <end position="131"/>
    </location>
</feature>
<organism evidence="5 6">
    <name type="scientific">Phanerochaete sordida</name>
    <dbReference type="NCBI Taxonomy" id="48140"/>
    <lineage>
        <taxon>Eukaryota</taxon>
        <taxon>Fungi</taxon>
        <taxon>Dikarya</taxon>
        <taxon>Basidiomycota</taxon>
        <taxon>Agaricomycotina</taxon>
        <taxon>Agaricomycetes</taxon>
        <taxon>Polyporales</taxon>
        <taxon>Phanerochaetaceae</taxon>
        <taxon>Phanerochaete</taxon>
    </lineage>
</organism>
<protein>
    <submittedName>
        <fullName evidence="5">MFS general substrate transporter</fullName>
    </submittedName>
</protein>
<dbReference type="Proteomes" id="UP000703269">
    <property type="component" value="Unassembled WGS sequence"/>
</dbReference>
<dbReference type="GO" id="GO:0016020">
    <property type="term" value="C:membrane"/>
    <property type="evidence" value="ECO:0007669"/>
    <property type="project" value="UniProtKB-SubCell"/>
</dbReference>
<evidence type="ECO:0000313" key="6">
    <source>
        <dbReference type="Proteomes" id="UP000703269"/>
    </source>
</evidence>
<feature type="compositionally biased region" description="Low complexity" evidence="3">
    <location>
        <begin position="18"/>
        <end position="33"/>
    </location>
</feature>
<dbReference type="InterPro" id="IPR011701">
    <property type="entry name" value="MFS"/>
</dbReference>
<name>A0A9P3GBY9_9APHY</name>
<feature type="transmembrane region" description="Helical" evidence="4">
    <location>
        <begin position="205"/>
        <end position="225"/>
    </location>
</feature>
<dbReference type="InterPro" id="IPR036259">
    <property type="entry name" value="MFS_trans_sf"/>
</dbReference>
<keyword evidence="4" id="KW-0472">Membrane</keyword>
<reference evidence="5 6" key="1">
    <citation type="submission" date="2021-08" db="EMBL/GenBank/DDBJ databases">
        <title>Draft Genome Sequence of Phanerochaete sordida strain YK-624.</title>
        <authorList>
            <person name="Mori T."/>
            <person name="Dohra H."/>
            <person name="Suzuki T."/>
            <person name="Kawagishi H."/>
            <person name="Hirai H."/>
        </authorList>
    </citation>
    <scope>NUCLEOTIDE SEQUENCE [LARGE SCALE GENOMIC DNA]</scope>
    <source>
        <strain evidence="5 6">YK-624</strain>
    </source>
</reference>
<feature type="transmembrane region" description="Helical" evidence="4">
    <location>
        <begin position="252"/>
        <end position="273"/>
    </location>
</feature>
<comment type="subcellular location">
    <subcellularLocation>
        <location evidence="1">Membrane</location>
        <topology evidence="1">Multi-pass membrane protein</topology>
    </subcellularLocation>
</comment>
<feature type="transmembrane region" description="Helical" evidence="4">
    <location>
        <begin position="137"/>
        <end position="160"/>
    </location>
</feature>
<dbReference type="GO" id="GO:0022857">
    <property type="term" value="F:transmembrane transporter activity"/>
    <property type="evidence" value="ECO:0007669"/>
    <property type="project" value="InterPro"/>
</dbReference>
<proteinExistence type="inferred from homology"/>
<evidence type="ECO:0000256" key="2">
    <source>
        <dbReference type="ARBA" id="ARBA00006727"/>
    </source>
</evidence>
<dbReference type="Pfam" id="PF07690">
    <property type="entry name" value="MFS_1"/>
    <property type="match status" value="1"/>
</dbReference>
<feature type="region of interest" description="Disordered" evidence="3">
    <location>
        <begin position="1"/>
        <end position="38"/>
    </location>
</feature>
<keyword evidence="4" id="KW-1133">Transmembrane helix</keyword>
<evidence type="ECO:0000256" key="4">
    <source>
        <dbReference type="SAM" id="Phobius"/>
    </source>
</evidence>
<feature type="compositionally biased region" description="Basic and acidic residues" evidence="3">
    <location>
        <begin position="1"/>
        <end position="17"/>
    </location>
</feature>
<evidence type="ECO:0000256" key="3">
    <source>
        <dbReference type="SAM" id="MobiDB-lite"/>
    </source>
</evidence>
<sequence>MATVDEHLAEKAAKEEAGTAPAPELEANAPAADASDEPPDGGLRAWMCVAGGWLACFSTFGYSSSFGVYQDLYTLAGMSSASNISWIGSVQLSLMFMLGLFSGRLLDEGYFHHICISGSILYVFSMFMLSLADTSQYYQVLLSQGIGMGVGGGLVLVPAVSVQAHHWKHRRSLAMGITFTGSSCGGIVFPIMLNHLLTGAPGFAWGTRAAAFLVLALLAAANALMGPRLPRARTRAARPGLRLREKLTDAPFLVAIAGIFLIFWGLFLPYFYLQLFVTLHGASPSFAFYTLTILNGASTFGRTLLNALGDAYGPLNMLCGTAALTGALLFAMFGAGSTPGAALFAAVYGFFSGGWLSLLPPSVAVMSRDVREIGVRMGVVYFITSYAILTGTPIAGALLKNDDWGRPIAFSGVVTLAGAGFLLISRHLYAKRRGTQRI</sequence>
<keyword evidence="4" id="KW-0812">Transmembrane</keyword>
<dbReference type="AlphaFoldDB" id="A0A9P3GBY9"/>
<evidence type="ECO:0000256" key="1">
    <source>
        <dbReference type="ARBA" id="ARBA00004141"/>
    </source>
</evidence>
<feature type="transmembrane region" description="Helical" evidence="4">
    <location>
        <begin position="317"/>
        <end position="335"/>
    </location>
</feature>
<feature type="transmembrane region" description="Helical" evidence="4">
    <location>
        <begin position="285"/>
        <end position="305"/>
    </location>
</feature>
<dbReference type="Gene3D" id="1.20.1250.20">
    <property type="entry name" value="MFS general substrate transporter like domains"/>
    <property type="match status" value="2"/>
</dbReference>
<accession>A0A9P3GBY9</accession>
<dbReference type="OrthoDB" id="6499973at2759"/>
<feature type="transmembrane region" description="Helical" evidence="4">
    <location>
        <begin position="379"/>
        <end position="398"/>
    </location>
</feature>
<feature type="transmembrane region" description="Helical" evidence="4">
    <location>
        <begin position="84"/>
        <end position="103"/>
    </location>
</feature>